<dbReference type="PANTHER" id="PTHR43095:SF5">
    <property type="entry name" value="XYLULOSE KINASE"/>
    <property type="match status" value="1"/>
</dbReference>
<dbReference type="GO" id="GO:0005975">
    <property type="term" value="P:carbohydrate metabolic process"/>
    <property type="evidence" value="ECO:0007669"/>
    <property type="project" value="InterPro"/>
</dbReference>
<dbReference type="Proteomes" id="UP000321436">
    <property type="component" value="Unassembled WGS sequence"/>
</dbReference>
<dbReference type="InterPro" id="IPR018484">
    <property type="entry name" value="FGGY_N"/>
</dbReference>
<accession>A0A512RLB2</accession>
<evidence type="ECO:0000259" key="5">
    <source>
        <dbReference type="Pfam" id="PF02782"/>
    </source>
</evidence>
<organism evidence="6 7">
    <name type="scientific">Chitinophaga cymbidii</name>
    <dbReference type="NCBI Taxonomy" id="1096750"/>
    <lineage>
        <taxon>Bacteria</taxon>
        <taxon>Pseudomonadati</taxon>
        <taxon>Bacteroidota</taxon>
        <taxon>Chitinophagia</taxon>
        <taxon>Chitinophagales</taxon>
        <taxon>Chitinophagaceae</taxon>
        <taxon>Chitinophaga</taxon>
    </lineage>
</organism>
<evidence type="ECO:0000256" key="2">
    <source>
        <dbReference type="ARBA" id="ARBA00022679"/>
    </source>
</evidence>
<evidence type="ECO:0000256" key="3">
    <source>
        <dbReference type="ARBA" id="ARBA00022777"/>
    </source>
</evidence>
<evidence type="ECO:0000259" key="4">
    <source>
        <dbReference type="Pfam" id="PF00370"/>
    </source>
</evidence>
<dbReference type="OrthoDB" id="9805576at2"/>
<keyword evidence="7" id="KW-1185">Reference proteome</keyword>
<dbReference type="PIRSF" id="PIRSF000538">
    <property type="entry name" value="GlpK"/>
    <property type="match status" value="1"/>
</dbReference>
<dbReference type="Pfam" id="PF02782">
    <property type="entry name" value="FGGY_C"/>
    <property type="match status" value="1"/>
</dbReference>
<comment type="caution">
    <text evidence="6">The sequence shown here is derived from an EMBL/GenBank/DDBJ whole genome shotgun (WGS) entry which is preliminary data.</text>
</comment>
<dbReference type="InterPro" id="IPR050406">
    <property type="entry name" value="FGGY_Carb_Kinase"/>
</dbReference>
<gene>
    <name evidence="6" type="ORF">CCY01nite_27530</name>
</gene>
<reference evidence="6 7" key="1">
    <citation type="submission" date="2019-07" db="EMBL/GenBank/DDBJ databases">
        <title>Whole genome shotgun sequence of Chitinophaga cymbidii NBRC 109752.</title>
        <authorList>
            <person name="Hosoyama A."/>
            <person name="Uohara A."/>
            <person name="Ohji S."/>
            <person name="Ichikawa N."/>
        </authorList>
    </citation>
    <scope>NUCLEOTIDE SEQUENCE [LARGE SCALE GENOMIC DNA]</scope>
    <source>
        <strain evidence="6 7">NBRC 109752</strain>
    </source>
</reference>
<evidence type="ECO:0000313" key="7">
    <source>
        <dbReference type="Proteomes" id="UP000321436"/>
    </source>
</evidence>
<dbReference type="Gene3D" id="3.30.420.40">
    <property type="match status" value="2"/>
</dbReference>
<name>A0A512RLB2_9BACT</name>
<dbReference type="RefSeq" id="WP_146862631.1">
    <property type="nucleotide sequence ID" value="NZ_BKAU01000002.1"/>
</dbReference>
<dbReference type="InterPro" id="IPR043129">
    <property type="entry name" value="ATPase_NBD"/>
</dbReference>
<dbReference type="AlphaFoldDB" id="A0A512RLB2"/>
<dbReference type="InterPro" id="IPR018485">
    <property type="entry name" value="FGGY_C"/>
</dbReference>
<dbReference type="GO" id="GO:0016301">
    <property type="term" value="F:kinase activity"/>
    <property type="evidence" value="ECO:0007669"/>
    <property type="project" value="UniProtKB-KW"/>
</dbReference>
<sequence length="493" mass="53336">MYLIGYDIGSSSIKAALLDAATGKCLAAATGSAEELVINVPRSGWAEQDPEMWWREVVKATHALQKQHPFDPAKVNAIGIAYQMHGLVCVDKDQQVLRPSIIWCDSRAVKTGDEAAHALGDNYTLPHLLNSPGNFTASKLRWVQQHEPELYARIHKIMLPGDFIALRLTGEATTTLSGLSEGIFWDFAEQEISEPLLKHYGIDRSLLSTIVPTFGDQGKVTEQAASLLGLRAGIPVTYRAGDQPNNAFSLNVLQPGEAATTAGTSGVVYAVHDKVAYDAESRVNTFIHVNNTKEAIRNGVLMCLNGTGILNSWLRSITGGIDYPKMNDLAAKAPVGADGLQIFPFGNGAERILANGQPGARVEGLEFGVHHTAHLLRAGQEGIVYALTYGVDIMRDMGLQISRVRAGRANMFLSPLFREAFANTCGVTIELYNTDGALGAARAAGVGSGLFPQLQDAFIGMECLATIEPGKDQQAYGEVYTKWKDRLEKILQE</sequence>
<evidence type="ECO:0000256" key="1">
    <source>
        <dbReference type="ARBA" id="ARBA00009156"/>
    </source>
</evidence>
<dbReference type="InterPro" id="IPR000577">
    <property type="entry name" value="Carb_kinase_FGGY"/>
</dbReference>
<comment type="similarity">
    <text evidence="1">Belongs to the FGGY kinase family.</text>
</comment>
<dbReference type="EMBL" id="BKAU01000002">
    <property type="protein sequence ID" value="GEP96493.1"/>
    <property type="molecule type" value="Genomic_DNA"/>
</dbReference>
<dbReference type="SUPFAM" id="SSF53067">
    <property type="entry name" value="Actin-like ATPase domain"/>
    <property type="match status" value="2"/>
</dbReference>
<keyword evidence="3 6" id="KW-0418">Kinase</keyword>
<dbReference type="CDD" id="cd07809">
    <property type="entry name" value="ASKHA_NBD_FGGY_BaXK-like"/>
    <property type="match status" value="1"/>
</dbReference>
<feature type="domain" description="Carbohydrate kinase FGGY C-terminal" evidence="5">
    <location>
        <begin position="259"/>
        <end position="446"/>
    </location>
</feature>
<protein>
    <submittedName>
        <fullName evidence="6">Carbohydrate kinase</fullName>
    </submittedName>
</protein>
<dbReference type="PANTHER" id="PTHR43095">
    <property type="entry name" value="SUGAR KINASE"/>
    <property type="match status" value="1"/>
</dbReference>
<evidence type="ECO:0000313" key="6">
    <source>
        <dbReference type="EMBL" id="GEP96493.1"/>
    </source>
</evidence>
<dbReference type="Pfam" id="PF00370">
    <property type="entry name" value="FGGY_N"/>
    <property type="match status" value="1"/>
</dbReference>
<proteinExistence type="inferred from homology"/>
<feature type="domain" description="Carbohydrate kinase FGGY N-terminal" evidence="4">
    <location>
        <begin position="2"/>
        <end position="247"/>
    </location>
</feature>
<keyword evidence="2" id="KW-0808">Transferase</keyword>